<evidence type="ECO:0008006" key="4">
    <source>
        <dbReference type="Google" id="ProtNLM"/>
    </source>
</evidence>
<proteinExistence type="predicted"/>
<feature type="region of interest" description="Disordered" evidence="1">
    <location>
        <begin position="1"/>
        <end position="157"/>
    </location>
</feature>
<feature type="compositionally biased region" description="Polar residues" evidence="1">
    <location>
        <begin position="90"/>
        <end position="99"/>
    </location>
</feature>
<protein>
    <recommendedName>
        <fullName evidence="4">ADP-ribosylglycohydrolase</fullName>
    </recommendedName>
</protein>
<evidence type="ECO:0000313" key="2">
    <source>
        <dbReference type="EMBL" id="CAF1507371.1"/>
    </source>
</evidence>
<dbReference type="Gene3D" id="1.10.4080.10">
    <property type="entry name" value="ADP-ribosylation/Crystallin J1"/>
    <property type="match status" value="1"/>
</dbReference>
<evidence type="ECO:0000313" key="3">
    <source>
        <dbReference type="Proteomes" id="UP000663860"/>
    </source>
</evidence>
<feature type="compositionally biased region" description="Polar residues" evidence="1">
    <location>
        <begin position="107"/>
        <end position="121"/>
    </location>
</feature>
<name>A0A815TVP5_9BILA</name>
<organism evidence="2 3">
    <name type="scientific">Adineta steineri</name>
    <dbReference type="NCBI Taxonomy" id="433720"/>
    <lineage>
        <taxon>Eukaryota</taxon>
        <taxon>Metazoa</taxon>
        <taxon>Spiralia</taxon>
        <taxon>Gnathifera</taxon>
        <taxon>Rotifera</taxon>
        <taxon>Eurotatoria</taxon>
        <taxon>Bdelloidea</taxon>
        <taxon>Adinetida</taxon>
        <taxon>Adinetidae</taxon>
        <taxon>Adineta</taxon>
    </lineage>
</organism>
<feature type="compositionally biased region" description="Polar residues" evidence="1">
    <location>
        <begin position="1"/>
        <end position="20"/>
    </location>
</feature>
<dbReference type="AlphaFoldDB" id="A0A815TVP5"/>
<dbReference type="Proteomes" id="UP000663860">
    <property type="component" value="Unassembled WGS sequence"/>
</dbReference>
<dbReference type="EMBL" id="CAJNOE010003948">
    <property type="protein sequence ID" value="CAF1507371.1"/>
    <property type="molecule type" value="Genomic_DNA"/>
</dbReference>
<comment type="caution">
    <text evidence="2">The sequence shown here is derived from an EMBL/GenBank/DDBJ whole genome shotgun (WGS) entry which is preliminary data.</text>
</comment>
<feature type="compositionally biased region" description="Basic and acidic residues" evidence="1">
    <location>
        <begin position="53"/>
        <end position="64"/>
    </location>
</feature>
<feature type="compositionally biased region" description="Basic and acidic residues" evidence="1">
    <location>
        <begin position="123"/>
        <end position="135"/>
    </location>
</feature>
<sequence>MDQSTLETSSNEIQQGNPTDLGNIDGDEDSMDTNDNTKHYHNQLSESHTVKAVKRETHDDEHDQTNSQQYTLNQNSNNQSHSTVDDSHQESSSLTGNSNEESHPINLFTSSGKRNSISDIQSNEDREIDKQKEGSQIDEEEKDSNVNKPKAPPPRHPFCQFHVDKSWLDPQYHENDLIKKPAELENDMDEPSDPNDKDILNRVQGSMIGMALGDALGAHVEFRPRQYLVQHPVTKLES</sequence>
<evidence type="ECO:0000256" key="1">
    <source>
        <dbReference type="SAM" id="MobiDB-lite"/>
    </source>
</evidence>
<reference evidence="2" key="1">
    <citation type="submission" date="2021-02" db="EMBL/GenBank/DDBJ databases">
        <authorList>
            <person name="Nowell W R."/>
        </authorList>
    </citation>
    <scope>NUCLEOTIDE SEQUENCE</scope>
</reference>
<gene>
    <name evidence="2" type="ORF">IZO911_LOCUS45290</name>
</gene>
<feature type="non-terminal residue" evidence="2">
    <location>
        <position position="1"/>
    </location>
</feature>
<feature type="compositionally biased region" description="Polar residues" evidence="1">
    <location>
        <begin position="65"/>
        <end position="82"/>
    </location>
</feature>
<dbReference type="InterPro" id="IPR036705">
    <property type="entry name" value="Ribosyl_crysJ1_sf"/>
</dbReference>
<accession>A0A815TVP5</accession>
<dbReference type="SUPFAM" id="SSF101478">
    <property type="entry name" value="ADP-ribosylglycohydrolase"/>
    <property type="match status" value="1"/>
</dbReference>